<dbReference type="OrthoDB" id="9804312at2"/>
<dbReference type="RefSeq" id="WP_090740098.1">
    <property type="nucleotide sequence ID" value="NZ_FOBW01000001.1"/>
</dbReference>
<dbReference type="Pfam" id="PF13649">
    <property type="entry name" value="Methyltransf_25"/>
    <property type="match status" value="1"/>
</dbReference>
<sequence length="253" mass="28948">MVSYYGRLSSEVYNLDKPVGHSFGDIEFYQERLFSCEGKVLEPATGTGRILIPLLEAGFDVEGFDSSVEMLTVCRDNCEVRGLAPKLFEANMESFNLDSRYDAIILPAGTFLLIDDRERSINTLRNFHHHLSDGGKLILDLFLQTDVSIGKVTTRTWECENGNLITLQSSVIQVDYLNQYTVSHGRYEKWRNGVLIQTELEPFPLRWYGIEEFRMILKEVGFEDIVISADYQYGQYPENAGQVITFEAKAKKR</sequence>
<reference evidence="3" key="1">
    <citation type="submission" date="2016-10" db="EMBL/GenBank/DDBJ databases">
        <authorList>
            <person name="Varghese N."/>
            <person name="Submissions S."/>
        </authorList>
    </citation>
    <scope>NUCLEOTIDE SEQUENCE [LARGE SCALE GENOMIC DNA]</scope>
    <source>
        <strain evidence="3">B48,IBRC-M 10115,DSM 25386,CECT 8001</strain>
    </source>
</reference>
<dbReference type="GO" id="GO:0008168">
    <property type="term" value="F:methyltransferase activity"/>
    <property type="evidence" value="ECO:0007669"/>
    <property type="project" value="UniProtKB-KW"/>
</dbReference>
<dbReference type="SUPFAM" id="SSF53335">
    <property type="entry name" value="S-adenosyl-L-methionine-dependent methyltransferases"/>
    <property type="match status" value="1"/>
</dbReference>
<evidence type="ECO:0000313" key="2">
    <source>
        <dbReference type="EMBL" id="SEM12290.1"/>
    </source>
</evidence>
<evidence type="ECO:0000259" key="1">
    <source>
        <dbReference type="Pfam" id="PF13649"/>
    </source>
</evidence>
<dbReference type="Proteomes" id="UP000198553">
    <property type="component" value="Unassembled WGS sequence"/>
</dbReference>
<keyword evidence="2" id="KW-0808">Transferase</keyword>
<dbReference type="AlphaFoldDB" id="A0A1H7VT05"/>
<evidence type="ECO:0000313" key="3">
    <source>
        <dbReference type="Proteomes" id="UP000198553"/>
    </source>
</evidence>
<proteinExistence type="predicted"/>
<dbReference type="InterPro" id="IPR029063">
    <property type="entry name" value="SAM-dependent_MTases_sf"/>
</dbReference>
<keyword evidence="3" id="KW-1185">Reference proteome</keyword>
<dbReference type="STRING" id="930146.SAMN05192533_10197"/>
<dbReference type="Gene3D" id="3.40.50.150">
    <property type="entry name" value="Vaccinia Virus protein VP39"/>
    <property type="match status" value="1"/>
</dbReference>
<dbReference type="InterPro" id="IPR041698">
    <property type="entry name" value="Methyltransf_25"/>
</dbReference>
<dbReference type="CDD" id="cd02440">
    <property type="entry name" value="AdoMet_MTases"/>
    <property type="match status" value="1"/>
</dbReference>
<name>A0A1H7VT05_9BACI</name>
<feature type="domain" description="Methyltransferase" evidence="1">
    <location>
        <begin position="40"/>
        <end position="135"/>
    </location>
</feature>
<keyword evidence="2" id="KW-0489">Methyltransferase</keyword>
<organism evidence="2 3">
    <name type="scientific">Mesobacillus persicus</name>
    <dbReference type="NCBI Taxonomy" id="930146"/>
    <lineage>
        <taxon>Bacteria</taxon>
        <taxon>Bacillati</taxon>
        <taxon>Bacillota</taxon>
        <taxon>Bacilli</taxon>
        <taxon>Bacillales</taxon>
        <taxon>Bacillaceae</taxon>
        <taxon>Mesobacillus</taxon>
    </lineage>
</organism>
<dbReference type="EMBL" id="FOBW01000001">
    <property type="protein sequence ID" value="SEM12290.1"/>
    <property type="molecule type" value="Genomic_DNA"/>
</dbReference>
<accession>A0A1H7VT05</accession>
<dbReference type="Gene3D" id="2.20.25.110">
    <property type="entry name" value="S-adenosyl-L-methionine-dependent methyltransferases"/>
    <property type="match status" value="1"/>
</dbReference>
<gene>
    <name evidence="2" type="ORF">SAMN05192533_10197</name>
</gene>
<dbReference type="GO" id="GO:0032259">
    <property type="term" value="P:methylation"/>
    <property type="evidence" value="ECO:0007669"/>
    <property type="project" value="UniProtKB-KW"/>
</dbReference>
<protein>
    <submittedName>
        <fullName evidence="2">Methyltransferase domain-containing protein</fullName>
    </submittedName>
</protein>